<feature type="compositionally biased region" description="Basic and acidic residues" evidence="14">
    <location>
        <begin position="278"/>
        <end position="288"/>
    </location>
</feature>
<gene>
    <name evidence="18" type="ORF">FJZ47_19380</name>
</gene>
<dbReference type="CDD" id="cd00731">
    <property type="entry name" value="CheA_reg"/>
    <property type="match status" value="1"/>
</dbReference>
<evidence type="ECO:0000259" key="15">
    <source>
        <dbReference type="PROSITE" id="PS50109"/>
    </source>
</evidence>
<dbReference type="Gene3D" id="3.30.565.10">
    <property type="entry name" value="Histidine kinase-like ATPase, C-terminal domain"/>
    <property type="match status" value="1"/>
</dbReference>
<dbReference type="SUPFAM" id="SSF55874">
    <property type="entry name" value="ATPase domain of HSP90 chaperone/DNA topoisomerase II/histidine kinase"/>
    <property type="match status" value="1"/>
</dbReference>
<feature type="region of interest" description="Disordered" evidence="14">
    <location>
        <begin position="132"/>
        <end position="156"/>
    </location>
</feature>
<dbReference type="InterPro" id="IPR036097">
    <property type="entry name" value="HisK_dim/P_sf"/>
</dbReference>
<evidence type="ECO:0000313" key="19">
    <source>
        <dbReference type="Proteomes" id="UP000712673"/>
    </source>
</evidence>
<dbReference type="Pfam" id="PF01627">
    <property type="entry name" value="Hpt"/>
    <property type="match status" value="1"/>
</dbReference>
<dbReference type="GO" id="GO:0006935">
    <property type="term" value="P:chemotaxis"/>
    <property type="evidence" value="ECO:0007669"/>
    <property type="project" value="UniProtKB-KW"/>
</dbReference>
<dbReference type="PANTHER" id="PTHR43395:SF10">
    <property type="entry name" value="CHEMOTAXIS PROTEIN CHEA"/>
    <property type="match status" value="1"/>
</dbReference>
<feature type="domain" description="HPt" evidence="17">
    <location>
        <begin position="1"/>
        <end position="105"/>
    </location>
</feature>
<evidence type="ECO:0000259" key="17">
    <source>
        <dbReference type="PROSITE" id="PS50894"/>
    </source>
</evidence>
<dbReference type="Pfam" id="PF02895">
    <property type="entry name" value="H-kinase_dim"/>
    <property type="match status" value="1"/>
</dbReference>
<dbReference type="InterPro" id="IPR051315">
    <property type="entry name" value="Bact_Chemotaxis_CheA"/>
</dbReference>
<feature type="compositionally biased region" description="Low complexity" evidence="14">
    <location>
        <begin position="267"/>
        <end position="277"/>
    </location>
</feature>
<evidence type="ECO:0000259" key="16">
    <source>
        <dbReference type="PROSITE" id="PS50851"/>
    </source>
</evidence>
<dbReference type="CDD" id="cd00088">
    <property type="entry name" value="HPT"/>
    <property type="match status" value="1"/>
</dbReference>
<keyword evidence="4" id="KW-0145">Chemotaxis</keyword>
<dbReference type="Gene3D" id="2.30.30.40">
    <property type="entry name" value="SH3 Domains"/>
    <property type="match status" value="1"/>
</dbReference>
<comment type="caution">
    <text evidence="18">The sequence shown here is derived from an EMBL/GenBank/DDBJ whole genome shotgun (WGS) entry which is preliminary data.</text>
</comment>
<proteinExistence type="predicted"/>
<evidence type="ECO:0000256" key="13">
    <source>
        <dbReference type="SAM" id="Coils"/>
    </source>
</evidence>
<dbReference type="InterPro" id="IPR036061">
    <property type="entry name" value="CheW-like_dom_sf"/>
</dbReference>
<evidence type="ECO:0000256" key="12">
    <source>
        <dbReference type="PROSITE-ProRule" id="PRU00110"/>
    </source>
</evidence>
<dbReference type="Gene3D" id="1.20.120.160">
    <property type="entry name" value="HPT domain"/>
    <property type="match status" value="1"/>
</dbReference>
<dbReference type="PROSITE" id="PS50894">
    <property type="entry name" value="HPT"/>
    <property type="match status" value="1"/>
</dbReference>
<dbReference type="InterPro" id="IPR036641">
    <property type="entry name" value="HPT_dom_sf"/>
</dbReference>
<dbReference type="SMART" id="SM00073">
    <property type="entry name" value="HPT"/>
    <property type="match status" value="1"/>
</dbReference>
<dbReference type="FunFam" id="3.30.565.10:FF:000016">
    <property type="entry name" value="Chemotaxis protein CheA, putative"/>
    <property type="match status" value="1"/>
</dbReference>
<evidence type="ECO:0000313" key="18">
    <source>
        <dbReference type="EMBL" id="MBM3225939.1"/>
    </source>
</evidence>
<dbReference type="SUPFAM" id="SSF50341">
    <property type="entry name" value="CheW-like"/>
    <property type="match status" value="1"/>
</dbReference>
<keyword evidence="6" id="KW-0808">Transferase</keyword>
<organism evidence="18 19">
    <name type="scientific">Tectimicrobiota bacterium</name>
    <dbReference type="NCBI Taxonomy" id="2528274"/>
    <lineage>
        <taxon>Bacteria</taxon>
        <taxon>Pseudomonadati</taxon>
        <taxon>Nitrospinota/Tectimicrobiota group</taxon>
        <taxon>Candidatus Tectimicrobiota</taxon>
    </lineage>
</organism>
<keyword evidence="10" id="KW-0902">Two-component regulatory system</keyword>
<dbReference type="SMART" id="SM00260">
    <property type="entry name" value="CheW"/>
    <property type="match status" value="1"/>
</dbReference>
<dbReference type="InterPro" id="IPR005467">
    <property type="entry name" value="His_kinase_dom"/>
</dbReference>
<feature type="domain" description="Histidine kinase" evidence="15">
    <location>
        <begin position="330"/>
        <end position="544"/>
    </location>
</feature>
<dbReference type="Pfam" id="PF02518">
    <property type="entry name" value="HATPase_c"/>
    <property type="match status" value="1"/>
</dbReference>
<comment type="catalytic activity">
    <reaction evidence="1">
        <text>ATP + protein L-histidine = ADP + protein N-phospho-L-histidine.</text>
        <dbReference type="EC" id="2.7.13.3"/>
    </reaction>
</comment>
<dbReference type="SUPFAM" id="SSF47384">
    <property type="entry name" value="Homodimeric domain of signal transducing histidine kinase"/>
    <property type="match status" value="1"/>
</dbReference>
<comment type="function">
    <text evidence="11">Involved in the transmission of sensory signals from the chemoreceptors to the flagellar motors. CheA is autophosphorylated; it can transfer its phosphate group to either CheB or CheY.</text>
</comment>
<evidence type="ECO:0000256" key="8">
    <source>
        <dbReference type="ARBA" id="ARBA00022777"/>
    </source>
</evidence>
<dbReference type="PANTHER" id="PTHR43395">
    <property type="entry name" value="SENSOR HISTIDINE KINASE CHEA"/>
    <property type="match status" value="1"/>
</dbReference>
<dbReference type="InterPro" id="IPR008207">
    <property type="entry name" value="Sig_transdc_His_kin_Hpt_dom"/>
</dbReference>
<dbReference type="GO" id="GO:0000155">
    <property type="term" value="F:phosphorelay sensor kinase activity"/>
    <property type="evidence" value="ECO:0007669"/>
    <property type="project" value="InterPro"/>
</dbReference>
<dbReference type="GO" id="GO:0005737">
    <property type="term" value="C:cytoplasm"/>
    <property type="evidence" value="ECO:0007669"/>
    <property type="project" value="InterPro"/>
</dbReference>
<dbReference type="PRINTS" id="PR00344">
    <property type="entry name" value="BCTRLSENSOR"/>
</dbReference>
<feature type="region of interest" description="Disordered" evidence="14">
    <location>
        <begin position="253"/>
        <end position="293"/>
    </location>
</feature>
<dbReference type="InterPro" id="IPR003594">
    <property type="entry name" value="HATPase_dom"/>
</dbReference>
<dbReference type="InterPro" id="IPR002545">
    <property type="entry name" value="CheW-lke_dom"/>
</dbReference>
<dbReference type="SUPFAM" id="SSF47226">
    <property type="entry name" value="Histidine-containing phosphotransfer domain, HPT domain"/>
    <property type="match status" value="1"/>
</dbReference>
<evidence type="ECO:0000256" key="14">
    <source>
        <dbReference type="SAM" id="MobiDB-lite"/>
    </source>
</evidence>
<dbReference type="Pfam" id="PF01584">
    <property type="entry name" value="CheW"/>
    <property type="match status" value="1"/>
</dbReference>
<reference evidence="18" key="1">
    <citation type="submission" date="2019-03" db="EMBL/GenBank/DDBJ databases">
        <title>Lake Tanganyika Metagenome-Assembled Genomes (MAGs).</title>
        <authorList>
            <person name="Tran P."/>
        </authorList>
    </citation>
    <scope>NUCLEOTIDE SEQUENCE</scope>
    <source>
        <strain evidence="18">K_DeepCast_65m_m2_066</strain>
    </source>
</reference>
<dbReference type="PROSITE" id="PS50109">
    <property type="entry name" value="HIS_KIN"/>
    <property type="match status" value="1"/>
</dbReference>
<dbReference type="EC" id="2.7.13.3" evidence="2"/>
<evidence type="ECO:0000256" key="10">
    <source>
        <dbReference type="ARBA" id="ARBA00023012"/>
    </source>
</evidence>
<keyword evidence="7" id="KW-0547">Nucleotide-binding</keyword>
<keyword evidence="13" id="KW-0175">Coiled coil</keyword>
<dbReference type="InterPro" id="IPR037006">
    <property type="entry name" value="CheA-like_homodim_sf"/>
</dbReference>
<dbReference type="FunFam" id="2.30.30.40:FF:000048">
    <property type="entry name" value="Chemotaxis protein CheA, putative"/>
    <property type="match status" value="1"/>
</dbReference>
<dbReference type="GO" id="GO:0005524">
    <property type="term" value="F:ATP binding"/>
    <property type="evidence" value="ECO:0007669"/>
    <property type="project" value="UniProtKB-KW"/>
</dbReference>
<keyword evidence="9" id="KW-0067">ATP-binding</keyword>
<evidence type="ECO:0000256" key="11">
    <source>
        <dbReference type="ARBA" id="ARBA00035100"/>
    </source>
</evidence>
<dbReference type="AlphaFoldDB" id="A0A937W5R9"/>
<protein>
    <recommendedName>
        <fullName evidence="3">Chemotaxis protein CheA</fullName>
        <ecNumber evidence="2">2.7.13.3</ecNumber>
    </recommendedName>
</protein>
<feature type="modified residue" description="Phosphohistidine" evidence="12">
    <location>
        <position position="48"/>
    </location>
</feature>
<dbReference type="PROSITE" id="PS50851">
    <property type="entry name" value="CHEW"/>
    <property type="match status" value="1"/>
</dbReference>
<evidence type="ECO:0000256" key="9">
    <source>
        <dbReference type="ARBA" id="ARBA00022840"/>
    </source>
</evidence>
<dbReference type="EMBL" id="VGLS01000732">
    <property type="protein sequence ID" value="MBM3225939.1"/>
    <property type="molecule type" value="Genomic_DNA"/>
</dbReference>
<dbReference type="Gene3D" id="1.10.287.560">
    <property type="entry name" value="Histidine kinase CheA-like, homodimeric domain"/>
    <property type="match status" value="1"/>
</dbReference>
<dbReference type="Proteomes" id="UP000712673">
    <property type="component" value="Unassembled WGS sequence"/>
</dbReference>
<feature type="coiled-coil region" evidence="13">
    <location>
        <begin position="334"/>
        <end position="361"/>
    </location>
</feature>
<keyword evidence="5 12" id="KW-0597">Phosphoprotein</keyword>
<dbReference type="SMART" id="SM00387">
    <property type="entry name" value="HATPase_c"/>
    <property type="match status" value="1"/>
</dbReference>
<name>A0A937W5R9_UNCTE</name>
<keyword evidence="8" id="KW-0418">Kinase</keyword>
<dbReference type="CDD" id="cd16916">
    <property type="entry name" value="HATPase_CheA-like"/>
    <property type="match status" value="1"/>
</dbReference>
<sequence length="699" mass="76305">MAIDITQFRQVFFEESLEGLDTMESSLLHLDEDASDSEVINTIFRAAHSIKGGSATFGFQELTSFTHVMENLLDEMRAGRRQVTPPAVALLLQAVDCLRGMMLALQDNSAVDQPRVDDLYAQLEALWHAAPDESAPAPAPTVPEAPEASPQGHPRGWHITFQPHLAMLRSGNDPVRMFRELTDMGTLTTRVDMRQLPPLTELDPENCYLAWELTLESVVDERQVRDVFAWVEDECGLTLTPLHAAPVPDTVPVTATPTPAATPPAPTAQAEAAQAAAPERRVNGERRQQAAGADTSSIRVSIDKIDALINTVGELVITQAMLGQLRDGFDVRDLDKLRDGLDQLERNTRELQESVMRIRMLPMSFAFNRFPRLVHDLSQQLGKKAQLTISGEQTELDKTVMEKIGDPLVHLVRNALDHGIEPPAVRLAANKPEAGQIHLHAYHQGGAIVIEVSEDGAGLHTAKIRQKGIERGLISADAELTESEIHDLIFQAGFSTADVISEISGRGVGMDVVRRNIKDLGGTIEVTSSQGHGTTFTIRLPLTLAILEGQLVRVGQDTYIVPLVSISESLQIDPPAMHVVAGQTPLYKLREDYIPIVRLCDLFHLPHDAATSVDSLLVVVEGDGHKLGVVVDELLGQQQVVIKSLETNFKRIEGVSGATILGDGTVALILDISGLMHLAQQHTGLVRRPRRLAPVQQAA</sequence>
<accession>A0A937W5R9</accession>
<dbReference type="InterPro" id="IPR036890">
    <property type="entry name" value="HATPase_C_sf"/>
</dbReference>
<evidence type="ECO:0000256" key="7">
    <source>
        <dbReference type="ARBA" id="ARBA00022741"/>
    </source>
</evidence>
<dbReference type="InterPro" id="IPR004358">
    <property type="entry name" value="Sig_transdc_His_kin-like_C"/>
</dbReference>
<evidence type="ECO:0000256" key="2">
    <source>
        <dbReference type="ARBA" id="ARBA00012438"/>
    </source>
</evidence>
<evidence type="ECO:0000256" key="6">
    <source>
        <dbReference type="ARBA" id="ARBA00022679"/>
    </source>
</evidence>
<dbReference type="InterPro" id="IPR004105">
    <property type="entry name" value="CheA-like_dim"/>
</dbReference>
<dbReference type="SMART" id="SM01231">
    <property type="entry name" value="H-kinase_dim"/>
    <property type="match status" value="1"/>
</dbReference>
<evidence type="ECO:0000256" key="4">
    <source>
        <dbReference type="ARBA" id="ARBA00022500"/>
    </source>
</evidence>
<evidence type="ECO:0000256" key="3">
    <source>
        <dbReference type="ARBA" id="ARBA00021495"/>
    </source>
</evidence>
<feature type="domain" description="CheW-like" evidence="16">
    <location>
        <begin position="546"/>
        <end position="681"/>
    </location>
</feature>
<evidence type="ECO:0000256" key="1">
    <source>
        <dbReference type="ARBA" id="ARBA00000085"/>
    </source>
</evidence>
<evidence type="ECO:0000256" key="5">
    <source>
        <dbReference type="ARBA" id="ARBA00022553"/>
    </source>
</evidence>